<evidence type="ECO:0000313" key="1">
    <source>
        <dbReference type="EMBL" id="ADE55613.1"/>
    </source>
</evidence>
<dbReference type="Proteomes" id="UP000000925">
    <property type="component" value="Chromosome"/>
</dbReference>
<evidence type="ECO:0000313" key="2">
    <source>
        <dbReference type="Proteomes" id="UP000000925"/>
    </source>
</evidence>
<dbReference type="EMBL" id="CP001998">
    <property type="protein sequence ID" value="ADE55613.1"/>
    <property type="molecule type" value="Genomic_DNA"/>
</dbReference>
<dbReference type="OrthoDB" id="3078330at2"/>
<dbReference type="eggNOG" id="ENOG50348WH">
    <property type="taxonomic scope" value="Bacteria"/>
</dbReference>
<proteinExistence type="predicted"/>
<dbReference type="RefSeq" id="WP_013044335.1">
    <property type="nucleotide sequence ID" value="NC_014008.1"/>
</dbReference>
<keyword evidence="2" id="KW-1185">Reference proteome</keyword>
<reference evidence="1 2" key="1">
    <citation type="journal article" date="2010" name="Stand. Genomic Sci.">
        <title>Complete genome sequence of Coraliomargarita akajimensis type strain (04OKA010-24).</title>
        <authorList>
            <person name="Mavromatis K."/>
            <person name="Abt B."/>
            <person name="Brambilla E."/>
            <person name="Lapidus A."/>
            <person name="Copeland A."/>
            <person name="Deshpande S."/>
            <person name="Nolan M."/>
            <person name="Lucas S."/>
            <person name="Tice H."/>
            <person name="Cheng J.F."/>
            <person name="Han C."/>
            <person name="Detter J.C."/>
            <person name="Woyke T."/>
            <person name="Goodwin L."/>
            <person name="Pitluck S."/>
            <person name="Held B."/>
            <person name="Brettin T."/>
            <person name="Tapia R."/>
            <person name="Ivanova N."/>
            <person name="Mikhailova N."/>
            <person name="Pati A."/>
            <person name="Liolios K."/>
            <person name="Chen A."/>
            <person name="Palaniappan K."/>
            <person name="Land M."/>
            <person name="Hauser L."/>
            <person name="Chang Y.J."/>
            <person name="Jeffries C.D."/>
            <person name="Rohde M."/>
            <person name="Goker M."/>
            <person name="Bristow J."/>
            <person name="Eisen J.A."/>
            <person name="Markowitz V."/>
            <person name="Hugenholtz P."/>
            <person name="Klenk H.P."/>
            <person name="Kyrpides N.C."/>
        </authorList>
    </citation>
    <scope>NUCLEOTIDE SEQUENCE [LARGE SCALE GENOMIC DNA]</scope>
    <source>
        <strain evidence="2">DSM 45221 / IAM 15411 / JCM 23193 / KCTC 12865</strain>
    </source>
</reference>
<gene>
    <name evidence="1" type="ordered locus">Caka_2597</name>
</gene>
<accession>D5EPA3</accession>
<name>D5EPA3_CORAD</name>
<sequence>MNSGSPEPANELSFILNMKREQTSNVIEVVSEASRWIKAQLSGAGVEFAYTPCEADNPSTFATFSVSKEQGNNLIVLDLKVAEINSKPYVFAQVLQVGAIQGQLFPYFADISSSAAKQSLMHYIADFILL</sequence>
<dbReference type="KEGG" id="caa:Caka_2597"/>
<dbReference type="HOGENOM" id="CLU_1934477_0_0_0"/>
<dbReference type="AlphaFoldDB" id="D5EPA3"/>
<protein>
    <submittedName>
        <fullName evidence="1">Uncharacterized protein</fullName>
    </submittedName>
</protein>
<organism evidence="1 2">
    <name type="scientific">Coraliomargarita akajimensis (strain DSM 45221 / IAM 15411 / JCM 23193 / KCTC 12865 / 04OKA010-24)</name>
    <dbReference type="NCBI Taxonomy" id="583355"/>
    <lineage>
        <taxon>Bacteria</taxon>
        <taxon>Pseudomonadati</taxon>
        <taxon>Verrucomicrobiota</taxon>
        <taxon>Opitutia</taxon>
        <taxon>Puniceicoccales</taxon>
        <taxon>Coraliomargaritaceae</taxon>
        <taxon>Coraliomargarita</taxon>
    </lineage>
</organism>